<dbReference type="InterPro" id="IPR027417">
    <property type="entry name" value="P-loop_NTPase"/>
</dbReference>
<gene>
    <name evidence="6" type="ORF">E1301_Tti014280</name>
</gene>
<dbReference type="AlphaFoldDB" id="A0A5A9PLY0"/>
<keyword evidence="7" id="KW-1185">Reference proteome</keyword>
<dbReference type="PROSITE" id="PS51720">
    <property type="entry name" value="G_AIG1"/>
    <property type="match status" value="1"/>
</dbReference>
<keyword evidence="3" id="KW-0342">GTP-binding</keyword>
<dbReference type="FunFam" id="3.40.50.300:FF:000366">
    <property type="entry name" value="GTPase, IMAP family member 2"/>
    <property type="match status" value="1"/>
</dbReference>
<evidence type="ECO:0000313" key="6">
    <source>
        <dbReference type="EMBL" id="KAA0721747.1"/>
    </source>
</evidence>
<keyword evidence="2" id="KW-0547">Nucleotide-binding</keyword>
<dbReference type="GO" id="GO:0005525">
    <property type="term" value="F:GTP binding"/>
    <property type="evidence" value="ECO:0007669"/>
    <property type="project" value="UniProtKB-KW"/>
</dbReference>
<protein>
    <submittedName>
        <fullName evidence="6">GTPase IMAP family member 7</fullName>
    </submittedName>
</protein>
<feature type="compositionally biased region" description="Basic and acidic residues" evidence="4">
    <location>
        <begin position="79"/>
        <end position="141"/>
    </location>
</feature>
<evidence type="ECO:0000256" key="1">
    <source>
        <dbReference type="ARBA" id="ARBA00008535"/>
    </source>
</evidence>
<name>A0A5A9PLY0_9TELE</name>
<evidence type="ECO:0000256" key="2">
    <source>
        <dbReference type="ARBA" id="ARBA00022741"/>
    </source>
</evidence>
<dbReference type="PANTHER" id="PTHR10903">
    <property type="entry name" value="GTPASE, IMAP FAMILY MEMBER-RELATED"/>
    <property type="match status" value="1"/>
</dbReference>
<dbReference type="InterPro" id="IPR006703">
    <property type="entry name" value="G_AIG1"/>
</dbReference>
<evidence type="ECO:0000256" key="4">
    <source>
        <dbReference type="SAM" id="MobiDB-lite"/>
    </source>
</evidence>
<dbReference type="Gene3D" id="3.40.50.300">
    <property type="entry name" value="P-loop containing nucleotide triphosphate hydrolases"/>
    <property type="match status" value="2"/>
</dbReference>
<proteinExistence type="inferred from homology"/>
<evidence type="ECO:0000256" key="3">
    <source>
        <dbReference type="ARBA" id="ARBA00023134"/>
    </source>
</evidence>
<accession>A0A5A9PLY0</accession>
<sequence length="346" mass="38302">MMRRFQEIKGSTMTDLRIVLLGKTGSGKSSTGNTLLNRDAFKSEYAFNPVTGSCQKEKVNLGEWTISVTDTPGIFEKSMTPEELKDKSMTPEELKDKSMTPQELKDKSMTPQELKDKSMTPEELKDKSMTPEELKAKSMTPEELHTEIEKCVEMSVPGPHVFLLVIRLDVRITDEEMNAVKCIQKNFGEDAVKYTMILFTHADVLKDKTLEEFFKQSNDIKALLNQYGSRYHSFNNNDRGNQDQVRKLLEKIDEMVKGNGGMYYTNDMYKEAQRRIDQENFRRKAIEYGTTALTVVGVLSGGAAVVKGAVAIAGAAGTAEAAAAAAAGLRMAAGAVTAVVAKVTLR</sequence>
<feature type="region of interest" description="Disordered" evidence="4">
    <location>
        <begin position="76"/>
        <end position="141"/>
    </location>
</feature>
<dbReference type="CDD" id="cd01852">
    <property type="entry name" value="AIG1"/>
    <property type="match status" value="1"/>
</dbReference>
<dbReference type="InterPro" id="IPR045058">
    <property type="entry name" value="GIMA/IAN/Toc"/>
</dbReference>
<reference evidence="6 7" key="1">
    <citation type="journal article" date="2019" name="Mol. Ecol. Resour.">
        <title>Chromosome-level genome assembly of Triplophysa tibetana, a fish adapted to the harsh high-altitude environment of the Tibetan Plateau.</title>
        <authorList>
            <person name="Yang X."/>
            <person name="Liu H."/>
            <person name="Ma Z."/>
            <person name="Zou Y."/>
            <person name="Zou M."/>
            <person name="Mao Y."/>
            <person name="Li X."/>
            <person name="Wang H."/>
            <person name="Chen T."/>
            <person name="Wang W."/>
            <person name="Yang R."/>
        </authorList>
    </citation>
    <scope>NUCLEOTIDE SEQUENCE [LARGE SCALE GENOMIC DNA]</scope>
    <source>
        <strain evidence="6">TTIB1903HZAU</strain>
        <tissue evidence="6">Muscle</tissue>
    </source>
</reference>
<dbReference type="Proteomes" id="UP000324632">
    <property type="component" value="Chromosome 4"/>
</dbReference>
<evidence type="ECO:0000313" key="7">
    <source>
        <dbReference type="Proteomes" id="UP000324632"/>
    </source>
</evidence>
<dbReference type="PANTHER" id="PTHR10903:SF188">
    <property type="entry name" value="GTPASE IMAP FAMILY MEMBER 2-LIKE-RELATED"/>
    <property type="match status" value="1"/>
</dbReference>
<dbReference type="EMBL" id="SOYY01000004">
    <property type="protein sequence ID" value="KAA0721747.1"/>
    <property type="molecule type" value="Genomic_DNA"/>
</dbReference>
<feature type="domain" description="AIG1-type G" evidence="5">
    <location>
        <begin position="13"/>
        <end position="273"/>
    </location>
</feature>
<dbReference type="SUPFAM" id="SSF52540">
    <property type="entry name" value="P-loop containing nucleoside triphosphate hydrolases"/>
    <property type="match status" value="1"/>
</dbReference>
<comment type="caution">
    <text evidence="6">The sequence shown here is derived from an EMBL/GenBank/DDBJ whole genome shotgun (WGS) entry which is preliminary data.</text>
</comment>
<dbReference type="Pfam" id="PF04548">
    <property type="entry name" value="AIG1"/>
    <property type="match status" value="2"/>
</dbReference>
<comment type="similarity">
    <text evidence="1">Belongs to the TRAFAC class TrmE-Era-EngA-EngB-Septin-like GTPase superfamily. AIG1/Toc34/Toc159-like paraseptin GTPase family. IAN subfamily.</text>
</comment>
<organism evidence="6 7">
    <name type="scientific">Triplophysa tibetana</name>
    <dbReference type="NCBI Taxonomy" id="1572043"/>
    <lineage>
        <taxon>Eukaryota</taxon>
        <taxon>Metazoa</taxon>
        <taxon>Chordata</taxon>
        <taxon>Craniata</taxon>
        <taxon>Vertebrata</taxon>
        <taxon>Euteleostomi</taxon>
        <taxon>Actinopterygii</taxon>
        <taxon>Neopterygii</taxon>
        <taxon>Teleostei</taxon>
        <taxon>Ostariophysi</taxon>
        <taxon>Cypriniformes</taxon>
        <taxon>Nemacheilidae</taxon>
        <taxon>Triplophysa</taxon>
    </lineage>
</organism>
<evidence type="ECO:0000259" key="5">
    <source>
        <dbReference type="PROSITE" id="PS51720"/>
    </source>
</evidence>